<name>A0A2W5RXR3_CERSP</name>
<evidence type="ECO:0000259" key="4">
    <source>
        <dbReference type="PROSITE" id="PS50949"/>
    </source>
</evidence>
<dbReference type="PRINTS" id="PR00035">
    <property type="entry name" value="HTHGNTR"/>
</dbReference>
<dbReference type="Gene3D" id="1.20.120.530">
    <property type="entry name" value="GntR ligand-binding domain-like"/>
    <property type="match status" value="1"/>
</dbReference>
<evidence type="ECO:0000256" key="3">
    <source>
        <dbReference type="ARBA" id="ARBA00023163"/>
    </source>
</evidence>
<comment type="caution">
    <text evidence="5">The sequence shown here is derived from an EMBL/GenBank/DDBJ whole genome shotgun (WGS) entry which is preliminary data.</text>
</comment>
<dbReference type="InterPro" id="IPR008920">
    <property type="entry name" value="TF_FadR/GntR_C"/>
</dbReference>
<dbReference type="PANTHER" id="PTHR43537">
    <property type="entry name" value="TRANSCRIPTIONAL REGULATOR, GNTR FAMILY"/>
    <property type="match status" value="1"/>
</dbReference>
<dbReference type="AlphaFoldDB" id="A0A2W5RXR3"/>
<dbReference type="Gene3D" id="1.10.10.10">
    <property type="entry name" value="Winged helix-like DNA-binding domain superfamily/Winged helix DNA-binding domain"/>
    <property type="match status" value="2"/>
</dbReference>
<dbReference type="PROSITE" id="PS50949">
    <property type="entry name" value="HTH_GNTR"/>
    <property type="match status" value="1"/>
</dbReference>
<organism evidence="5 6">
    <name type="scientific">Cereibacter sphaeroides</name>
    <name type="common">Rhodobacter sphaeroides</name>
    <dbReference type="NCBI Taxonomy" id="1063"/>
    <lineage>
        <taxon>Bacteria</taxon>
        <taxon>Pseudomonadati</taxon>
        <taxon>Pseudomonadota</taxon>
        <taxon>Alphaproteobacteria</taxon>
        <taxon>Rhodobacterales</taxon>
        <taxon>Paracoccaceae</taxon>
        <taxon>Cereibacter</taxon>
    </lineage>
</organism>
<dbReference type="InterPro" id="IPR011711">
    <property type="entry name" value="GntR_C"/>
</dbReference>
<keyword evidence="1" id="KW-0805">Transcription regulation</keyword>
<sequence>MKSDATFKRAFNDAVELVERIEEGAPLPSEPQLCAALKVSRTTVRKVIAALSEPGLVVGTGRDRRRALGKPPVRKFPQAETVSISTQVEIQFMEWMLRDNARPGTAINELELARRFGVATTVVREFLNRFQRFGLIEKSPGSGWAFKGFTTRFACELFEIREMFELRSALLFVSLNEESPLWVHLSDLRRRHVDLLDDIDARYRDFPELDSAFHRLLNSVSPNRFIDNFYDIITMVFHYHYQWNKRDERQRNEVAAREHLAYMDALISRDPAAAQSACQIHLSSARDTLLKSTMRQSGF</sequence>
<dbReference type="InterPro" id="IPR036390">
    <property type="entry name" value="WH_DNA-bd_sf"/>
</dbReference>
<dbReference type="SUPFAM" id="SSF48008">
    <property type="entry name" value="GntR ligand-binding domain-like"/>
    <property type="match status" value="1"/>
</dbReference>
<dbReference type="SMART" id="SM00345">
    <property type="entry name" value="HTH_GNTR"/>
    <property type="match status" value="2"/>
</dbReference>
<reference evidence="5 6" key="1">
    <citation type="submission" date="2017-08" db="EMBL/GenBank/DDBJ databases">
        <title>Infants hospitalized years apart are colonized by the same room-sourced microbial strains.</title>
        <authorList>
            <person name="Brooks B."/>
            <person name="Olm M.R."/>
            <person name="Firek B.A."/>
            <person name="Baker R."/>
            <person name="Thomas B.C."/>
            <person name="Morowitz M.J."/>
            <person name="Banfield J.F."/>
        </authorList>
    </citation>
    <scope>NUCLEOTIDE SEQUENCE [LARGE SCALE GENOMIC DNA]</scope>
    <source>
        <strain evidence="5">S2_003_000_R2_11</strain>
    </source>
</reference>
<dbReference type="Pfam" id="PF00392">
    <property type="entry name" value="GntR"/>
    <property type="match status" value="2"/>
</dbReference>
<dbReference type="SMART" id="SM00895">
    <property type="entry name" value="FCD"/>
    <property type="match status" value="1"/>
</dbReference>
<evidence type="ECO:0000256" key="1">
    <source>
        <dbReference type="ARBA" id="ARBA00023015"/>
    </source>
</evidence>
<keyword evidence="2" id="KW-0238">DNA-binding</keyword>
<dbReference type="GO" id="GO:0003677">
    <property type="term" value="F:DNA binding"/>
    <property type="evidence" value="ECO:0007669"/>
    <property type="project" value="UniProtKB-KW"/>
</dbReference>
<dbReference type="GO" id="GO:0003700">
    <property type="term" value="F:DNA-binding transcription factor activity"/>
    <property type="evidence" value="ECO:0007669"/>
    <property type="project" value="InterPro"/>
</dbReference>
<dbReference type="Proteomes" id="UP000248975">
    <property type="component" value="Unassembled WGS sequence"/>
</dbReference>
<feature type="domain" description="HTH gntR-type" evidence="4">
    <location>
        <begin position="82"/>
        <end position="149"/>
    </location>
</feature>
<keyword evidence="3" id="KW-0804">Transcription</keyword>
<dbReference type="PANTHER" id="PTHR43537:SF51">
    <property type="entry name" value="HTH-TYPE TRANSCRIPTIONAL REGULATOR LGOR-RELATED"/>
    <property type="match status" value="1"/>
</dbReference>
<dbReference type="Pfam" id="PF07729">
    <property type="entry name" value="FCD"/>
    <property type="match status" value="1"/>
</dbReference>
<accession>A0A2W5RXR3</accession>
<proteinExistence type="predicted"/>
<dbReference type="InterPro" id="IPR000524">
    <property type="entry name" value="Tscrpt_reg_HTH_GntR"/>
</dbReference>
<evidence type="ECO:0000313" key="5">
    <source>
        <dbReference type="EMBL" id="PZQ94596.1"/>
    </source>
</evidence>
<evidence type="ECO:0000313" key="6">
    <source>
        <dbReference type="Proteomes" id="UP000248975"/>
    </source>
</evidence>
<dbReference type="InterPro" id="IPR036388">
    <property type="entry name" value="WH-like_DNA-bd_sf"/>
</dbReference>
<protein>
    <submittedName>
        <fullName evidence="5">GntR family transcriptional regulator</fullName>
    </submittedName>
</protein>
<evidence type="ECO:0000256" key="2">
    <source>
        <dbReference type="ARBA" id="ARBA00023125"/>
    </source>
</evidence>
<dbReference type="EMBL" id="QFQS01000017">
    <property type="protein sequence ID" value="PZQ94596.1"/>
    <property type="molecule type" value="Genomic_DNA"/>
</dbReference>
<gene>
    <name evidence="5" type="ORF">DI533_21890</name>
</gene>
<dbReference type="SUPFAM" id="SSF46785">
    <property type="entry name" value="Winged helix' DNA-binding domain"/>
    <property type="match status" value="2"/>
</dbReference>